<evidence type="ECO:0000313" key="7">
    <source>
        <dbReference type="Proteomes" id="UP000322214"/>
    </source>
</evidence>
<dbReference type="InterPro" id="IPR007863">
    <property type="entry name" value="Peptidase_M16_C"/>
</dbReference>
<dbReference type="InterPro" id="IPR011249">
    <property type="entry name" value="Metalloenz_LuxS/M16"/>
</dbReference>
<keyword evidence="6" id="KW-0378">Hydrolase</keyword>
<dbReference type="Pfam" id="PF05193">
    <property type="entry name" value="Peptidase_M16_C"/>
    <property type="match status" value="1"/>
</dbReference>
<evidence type="ECO:0000259" key="5">
    <source>
        <dbReference type="Pfam" id="PF05193"/>
    </source>
</evidence>
<dbReference type="Pfam" id="PF00675">
    <property type="entry name" value="Peptidase_M16"/>
    <property type="match status" value="1"/>
</dbReference>
<dbReference type="InterPro" id="IPR011765">
    <property type="entry name" value="Pept_M16_N"/>
</dbReference>
<evidence type="ECO:0000256" key="3">
    <source>
        <dbReference type="RuleBase" id="RU004447"/>
    </source>
</evidence>
<name>A0A5B9P474_9BACT</name>
<evidence type="ECO:0000313" key="6">
    <source>
        <dbReference type="EMBL" id="QEG21427.1"/>
    </source>
</evidence>
<evidence type="ECO:0000256" key="2">
    <source>
        <dbReference type="ARBA" id="ARBA00007261"/>
    </source>
</evidence>
<evidence type="ECO:0000259" key="4">
    <source>
        <dbReference type="Pfam" id="PF00675"/>
    </source>
</evidence>
<dbReference type="Proteomes" id="UP000322214">
    <property type="component" value="Chromosome"/>
</dbReference>
<dbReference type="PANTHER" id="PTHR11851:SF49">
    <property type="entry name" value="MITOCHONDRIAL-PROCESSING PEPTIDASE SUBUNIT ALPHA"/>
    <property type="match status" value="1"/>
</dbReference>
<dbReference type="GO" id="GO:0006508">
    <property type="term" value="P:proteolysis"/>
    <property type="evidence" value="ECO:0007669"/>
    <property type="project" value="UniProtKB-KW"/>
</dbReference>
<dbReference type="STRING" id="980251.GCA_001642875_01592"/>
<dbReference type="SUPFAM" id="SSF63411">
    <property type="entry name" value="LuxS/MPP-like metallohydrolase"/>
    <property type="match status" value="2"/>
</dbReference>
<dbReference type="GO" id="GO:0046872">
    <property type="term" value="F:metal ion binding"/>
    <property type="evidence" value="ECO:0007669"/>
    <property type="project" value="InterPro"/>
</dbReference>
<sequence>MLVSYQGSTLHQDLAVLFQVIVGSEAMLTTPQTGWTRLDNGVRVVTERVQNSVSTGISVLVDAGPQDEADGKLGLAHLCEHAAFLGTPLRTSRELARMIDAAGGCFGAFTAPDYTCYYSHVLDEYASYAMDLLGDILVASKYPEEALEREKDVICQEIIGGQDSPDERLLELTKKNLWPEDTLSNSLIGSEEDVRALDRSDVVQFVSRQYTPDRIIVAAAGSVEHDSIVEQVQDAFWPLRGQSSPRPMDPPVVRGGVAIEAMPTSHCNFAIAVPTPGFADERRYVLHVMNNLIGGGMSSRLFQSLREEHGLVYSVQSSILSYRRGGALVVTGATSSDQLIKAVNLVMMQLISLAMGEPAVDEEELWKSKMQVRSQSRLATDMVSNRVSRIATQEFHLQTRIEDEKILEAIDSVTIEAVQEMAIEILLGGMGRLSLVAVGPLERDGPIYSELNNIYGSFSALEA</sequence>
<organism evidence="6 7">
    <name type="scientific">Mariniblastus fucicola</name>
    <dbReference type="NCBI Taxonomy" id="980251"/>
    <lineage>
        <taxon>Bacteria</taxon>
        <taxon>Pseudomonadati</taxon>
        <taxon>Planctomycetota</taxon>
        <taxon>Planctomycetia</taxon>
        <taxon>Pirellulales</taxon>
        <taxon>Pirellulaceae</taxon>
        <taxon>Mariniblastus</taxon>
    </lineage>
</organism>
<protein>
    <submittedName>
        <fullName evidence="6">Protease 3</fullName>
        <ecNumber evidence="6">3.4.24.55</ecNumber>
    </submittedName>
</protein>
<dbReference type="InterPro" id="IPR001431">
    <property type="entry name" value="Pept_M16_Zn_BS"/>
</dbReference>
<comment type="cofactor">
    <cofactor evidence="1">
        <name>Zn(2+)</name>
        <dbReference type="ChEBI" id="CHEBI:29105"/>
    </cofactor>
</comment>
<dbReference type="PROSITE" id="PS00143">
    <property type="entry name" value="INSULINASE"/>
    <property type="match status" value="1"/>
</dbReference>
<keyword evidence="7" id="KW-1185">Reference proteome</keyword>
<feature type="domain" description="Peptidase M16 C-terminal" evidence="5">
    <location>
        <begin position="197"/>
        <end position="371"/>
    </location>
</feature>
<dbReference type="AlphaFoldDB" id="A0A5B9P474"/>
<accession>A0A5B9P474</accession>
<dbReference type="GO" id="GO:0004222">
    <property type="term" value="F:metalloendopeptidase activity"/>
    <property type="evidence" value="ECO:0007669"/>
    <property type="project" value="UniProtKB-EC"/>
</dbReference>
<reference evidence="6 7" key="1">
    <citation type="submission" date="2019-08" db="EMBL/GenBank/DDBJ databases">
        <title>Deep-cultivation of Planctomycetes and their phenomic and genomic characterization uncovers novel biology.</title>
        <authorList>
            <person name="Wiegand S."/>
            <person name="Jogler M."/>
            <person name="Boedeker C."/>
            <person name="Pinto D."/>
            <person name="Vollmers J."/>
            <person name="Rivas-Marin E."/>
            <person name="Kohn T."/>
            <person name="Peeters S.H."/>
            <person name="Heuer A."/>
            <person name="Rast P."/>
            <person name="Oberbeckmann S."/>
            <person name="Bunk B."/>
            <person name="Jeske O."/>
            <person name="Meyerdierks A."/>
            <person name="Storesund J.E."/>
            <person name="Kallscheuer N."/>
            <person name="Luecker S."/>
            <person name="Lage O.M."/>
            <person name="Pohl T."/>
            <person name="Merkel B.J."/>
            <person name="Hornburger P."/>
            <person name="Mueller R.-W."/>
            <person name="Bruemmer F."/>
            <person name="Labrenz M."/>
            <person name="Spormann A.M."/>
            <person name="Op den Camp H."/>
            <person name="Overmann J."/>
            <person name="Amann R."/>
            <person name="Jetten M.S.M."/>
            <person name="Mascher T."/>
            <person name="Medema M.H."/>
            <person name="Devos D.P."/>
            <person name="Kaster A.-K."/>
            <person name="Ovreas L."/>
            <person name="Rohde M."/>
            <person name="Galperin M.Y."/>
            <person name="Jogler C."/>
        </authorList>
    </citation>
    <scope>NUCLEOTIDE SEQUENCE [LARGE SCALE GENOMIC DNA]</scope>
    <source>
        <strain evidence="6 7">FC18</strain>
    </source>
</reference>
<dbReference type="InterPro" id="IPR050361">
    <property type="entry name" value="MPP/UQCRC_Complex"/>
</dbReference>
<comment type="similarity">
    <text evidence="2 3">Belongs to the peptidase M16 family.</text>
</comment>
<dbReference type="KEGG" id="mff:MFFC18_12830"/>
<dbReference type="EC" id="3.4.24.55" evidence="6"/>
<dbReference type="Gene3D" id="3.30.830.10">
    <property type="entry name" value="Metalloenzyme, LuxS/M16 peptidase-like"/>
    <property type="match status" value="2"/>
</dbReference>
<proteinExistence type="inferred from homology"/>
<keyword evidence="6" id="KW-0645">Protease</keyword>
<dbReference type="PANTHER" id="PTHR11851">
    <property type="entry name" value="METALLOPROTEASE"/>
    <property type="match status" value="1"/>
</dbReference>
<evidence type="ECO:0000256" key="1">
    <source>
        <dbReference type="ARBA" id="ARBA00001947"/>
    </source>
</evidence>
<dbReference type="EMBL" id="CP042912">
    <property type="protein sequence ID" value="QEG21427.1"/>
    <property type="molecule type" value="Genomic_DNA"/>
</dbReference>
<feature type="domain" description="Peptidase M16 N-terminal" evidence="4">
    <location>
        <begin position="43"/>
        <end position="189"/>
    </location>
</feature>
<gene>
    <name evidence="6" type="primary">ptrA_2</name>
    <name evidence="6" type="ORF">MFFC18_12830</name>
</gene>